<dbReference type="PROSITE" id="PS50927">
    <property type="entry name" value="BULB_LECTIN"/>
    <property type="match status" value="1"/>
</dbReference>
<evidence type="ECO:0000256" key="2">
    <source>
        <dbReference type="ARBA" id="ARBA00023157"/>
    </source>
</evidence>
<evidence type="ECO:0000256" key="1">
    <source>
        <dbReference type="ARBA" id="ARBA00022729"/>
    </source>
</evidence>
<dbReference type="PANTHER" id="PTHR32444">
    <property type="entry name" value="BULB-TYPE LECTIN DOMAIN-CONTAINING PROTEIN"/>
    <property type="match status" value="1"/>
</dbReference>
<dbReference type="Pfam" id="PF00954">
    <property type="entry name" value="S_locus_glycop"/>
    <property type="match status" value="1"/>
</dbReference>
<dbReference type="Gramene" id="PRQ28622">
    <property type="protein sequence ID" value="PRQ28622"/>
    <property type="gene ID" value="RchiOBHm_Chr5g0004991"/>
</dbReference>
<dbReference type="InterPro" id="IPR000858">
    <property type="entry name" value="S_locus_glycoprot_dom"/>
</dbReference>
<proteinExistence type="predicted"/>
<evidence type="ECO:0000259" key="5">
    <source>
        <dbReference type="PROSITE" id="PS50927"/>
    </source>
</evidence>
<accession>A0A2P6Q352</accession>
<evidence type="ECO:0000313" key="6">
    <source>
        <dbReference type="EMBL" id="PRQ28622.1"/>
    </source>
</evidence>
<evidence type="ECO:0000313" key="7">
    <source>
        <dbReference type="Proteomes" id="UP000238479"/>
    </source>
</evidence>
<dbReference type="AlphaFoldDB" id="A0A2P6Q352"/>
<dbReference type="Proteomes" id="UP000238479">
    <property type="component" value="Chromosome 5"/>
</dbReference>
<keyword evidence="7" id="KW-1185">Reference proteome</keyword>
<dbReference type="STRING" id="74649.A0A2P6Q352"/>
<keyword evidence="3" id="KW-0325">Glycoprotein</keyword>
<dbReference type="EC" id="2.7.11.1" evidence="6"/>
<organism evidence="6 7">
    <name type="scientific">Rosa chinensis</name>
    <name type="common">China rose</name>
    <dbReference type="NCBI Taxonomy" id="74649"/>
    <lineage>
        <taxon>Eukaryota</taxon>
        <taxon>Viridiplantae</taxon>
        <taxon>Streptophyta</taxon>
        <taxon>Embryophyta</taxon>
        <taxon>Tracheophyta</taxon>
        <taxon>Spermatophyta</taxon>
        <taxon>Magnoliopsida</taxon>
        <taxon>eudicotyledons</taxon>
        <taxon>Gunneridae</taxon>
        <taxon>Pentapetalae</taxon>
        <taxon>rosids</taxon>
        <taxon>fabids</taxon>
        <taxon>Rosales</taxon>
        <taxon>Rosaceae</taxon>
        <taxon>Rosoideae</taxon>
        <taxon>Rosoideae incertae sedis</taxon>
        <taxon>Rosa</taxon>
    </lineage>
</organism>
<dbReference type="GO" id="GO:0004674">
    <property type="term" value="F:protein serine/threonine kinase activity"/>
    <property type="evidence" value="ECO:0007669"/>
    <property type="project" value="UniProtKB-KW"/>
</dbReference>
<dbReference type="OrthoDB" id="1178598at2759"/>
<keyword evidence="6" id="KW-0723">Serine/threonine-protein kinase</keyword>
<dbReference type="FunFam" id="2.90.10.10:FF:000005">
    <property type="entry name" value="G-type lectin S-receptor-like serine/threonine-protein kinase"/>
    <property type="match status" value="1"/>
</dbReference>
<dbReference type="InterPro" id="IPR036426">
    <property type="entry name" value="Bulb-type_lectin_dom_sf"/>
</dbReference>
<feature type="chain" id="PRO_5015154606" evidence="4">
    <location>
        <begin position="23"/>
        <end position="315"/>
    </location>
</feature>
<dbReference type="SMART" id="SM00108">
    <property type="entry name" value="B_lectin"/>
    <property type="match status" value="1"/>
</dbReference>
<feature type="domain" description="Bulb-type lectin" evidence="5">
    <location>
        <begin position="24"/>
        <end position="149"/>
    </location>
</feature>
<protein>
    <submittedName>
        <fullName evidence="6">Putative non-specific serine/threonine protein kinase</fullName>
        <ecNumber evidence="6">2.7.11.1</ecNumber>
    </submittedName>
</protein>
<evidence type="ECO:0000256" key="4">
    <source>
        <dbReference type="SAM" id="SignalP"/>
    </source>
</evidence>
<dbReference type="EMBL" id="PDCK01000043">
    <property type="protein sequence ID" value="PRQ28622.1"/>
    <property type="molecule type" value="Genomic_DNA"/>
</dbReference>
<keyword evidence="6" id="KW-0808">Transferase</keyword>
<name>A0A2P6Q352_ROSCH</name>
<reference evidence="6 7" key="1">
    <citation type="journal article" date="2018" name="Nat. Genet.">
        <title>The Rosa genome provides new insights in the design of modern roses.</title>
        <authorList>
            <person name="Bendahmane M."/>
        </authorList>
    </citation>
    <scope>NUCLEOTIDE SEQUENCE [LARGE SCALE GENOMIC DNA]</scope>
    <source>
        <strain evidence="7">cv. Old Blush</strain>
    </source>
</reference>
<dbReference type="SUPFAM" id="SSF51110">
    <property type="entry name" value="alpha-D-mannose-specific plant lectins"/>
    <property type="match status" value="1"/>
</dbReference>
<dbReference type="OMA" id="RESDANW"/>
<gene>
    <name evidence="6" type="ORF">RchiOBHm_Chr5g0004991</name>
</gene>
<dbReference type="GO" id="GO:0048544">
    <property type="term" value="P:recognition of pollen"/>
    <property type="evidence" value="ECO:0007669"/>
    <property type="project" value="InterPro"/>
</dbReference>
<dbReference type="InterPro" id="IPR001480">
    <property type="entry name" value="Bulb-type_lectin_dom"/>
</dbReference>
<feature type="signal peptide" evidence="4">
    <location>
        <begin position="1"/>
        <end position="22"/>
    </location>
</feature>
<dbReference type="CDD" id="cd00028">
    <property type="entry name" value="B_lectin"/>
    <property type="match status" value="1"/>
</dbReference>
<dbReference type="PANTHER" id="PTHR32444:SF63">
    <property type="entry name" value="G-TYPE LECTIN S-RECEPTOR-LIKE SERINE_THREONINE-PROTEIN KINASE RKS1"/>
    <property type="match status" value="1"/>
</dbReference>
<keyword evidence="1 4" id="KW-0732">Signal</keyword>
<dbReference type="Pfam" id="PF01453">
    <property type="entry name" value="B_lectin"/>
    <property type="match status" value="1"/>
</dbReference>
<dbReference type="Gene3D" id="2.90.10.10">
    <property type="entry name" value="Bulb-type lectin domain"/>
    <property type="match status" value="1"/>
</dbReference>
<sequence>MHSGKGLLNALLQFLLLQLCNSSTTNITFDQSIRHGDLLLSHDETFVLGFFSPGTSRKRCVGIWYNFSEDMAVWVANRDDPVNDTLGILTISTDGNLVLLHSNRQGLPLWSSNVSVSPTSTTNTMAQLLDTGNLVLVNQDTNHNSVLWQSFDHPTHVLLPNMKIGMDHGKNLYLTSWNSNNDPGTGNCSFTTEPYGSPQIILYNNHAKWWRLSEPDAVFVSESPKISRRSSSDTFDIILVKNEDEITTPWAVLDHSVFSIIVISESDTSASVKQLAWQGKQQGWVVVWSAPTDVCDKYGTCGPFGVCNTHTAKTG</sequence>
<keyword evidence="6" id="KW-0418">Kinase</keyword>
<keyword evidence="2" id="KW-1015">Disulfide bond</keyword>
<comment type="caution">
    <text evidence="6">The sequence shown here is derived from an EMBL/GenBank/DDBJ whole genome shotgun (WGS) entry which is preliminary data.</text>
</comment>
<evidence type="ECO:0000256" key="3">
    <source>
        <dbReference type="ARBA" id="ARBA00023180"/>
    </source>
</evidence>